<evidence type="ECO:0000313" key="1">
    <source>
        <dbReference type="EMBL" id="KAK8008201.1"/>
    </source>
</evidence>
<name>A0ABR1RC74_9PEZI</name>
<gene>
    <name evidence="1" type="ORF">PG991_010752</name>
</gene>
<proteinExistence type="predicted"/>
<sequence length="104" mass="11075">MSTSTARRVASCGNWTAWRLWSVSAGSHLDFLQSPGVVGGLVQRATLGDEDVISGLNYSGSSDDDEYYGGNGPSVGPGLLLVSNRCCRSLWKANTFTAATKRMK</sequence>
<dbReference type="Proteomes" id="UP001396898">
    <property type="component" value="Unassembled WGS sequence"/>
</dbReference>
<accession>A0ABR1RC74</accession>
<organism evidence="1 2">
    <name type="scientific">Apiospora marii</name>
    <dbReference type="NCBI Taxonomy" id="335849"/>
    <lineage>
        <taxon>Eukaryota</taxon>
        <taxon>Fungi</taxon>
        <taxon>Dikarya</taxon>
        <taxon>Ascomycota</taxon>
        <taxon>Pezizomycotina</taxon>
        <taxon>Sordariomycetes</taxon>
        <taxon>Xylariomycetidae</taxon>
        <taxon>Amphisphaeriales</taxon>
        <taxon>Apiosporaceae</taxon>
        <taxon>Apiospora</taxon>
    </lineage>
</organism>
<evidence type="ECO:0000313" key="2">
    <source>
        <dbReference type="Proteomes" id="UP001396898"/>
    </source>
</evidence>
<comment type="caution">
    <text evidence="1">The sequence shown here is derived from an EMBL/GenBank/DDBJ whole genome shotgun (WGS) entry which is preliminary data.</text>
</comment>
<reference evidence="1 2" key="1">
    <citation type="submission" date="2023-01" db="EMBL/GenBank/DDBJ databases">
        <title>Analysis of 21 Apiospora genomes using comparative genomics revels a genus with tremendous synthesis potential of carbohydrate active enzymes and secondary metabolites.</title>
        <authorList>
            <person name="Sorensen T."/>
        </authorList>
    </citation>
    <scope>NUCLEOTIDE SEQUENCE [LARGE SCALE GENOMIC DNA]</scope>
    <source>
        <strain evidence="1 2">CBS 20057</strain>
    </source>
</reference>
<keyword evidence="2" id="KW-1185">Reference proteome</keyword>
<protein>
    <submittedName>
        <fullName evidence="1">Uncharacterized protein</fullName>
    </submittedName>
</protein>
<dbReference type="EMBL" id="JAQQWI010000016">
    <property type="protein sequence ID" value="KAK8008201.1"/>
    <property type="molecule type" value="Genomic_DNA"/>
</dbReference>